<evidence type="ECO:0000313" key="4">
    <source>
        <dbReference type="Proteomes" id="UP000272464"/>
    </source>
</evidence>
<dbReference type="OrthoDB" id="9789407at2"/>
<dbReference type="Proteomes" id="UP000272464">
    <property type="component" value="Unassembled WGS sequence"/>
</dbReference>
<reference evidence="3 4" key="1">
    <citation type="submission" date="2018-12" db="EMBL/GenBank/DDBJ databases">
        <authorList>
            <person name="Sun L."/>
            <person name="Chen Z."/>
        </authorList>
    </citation>
    <scope>NUCLEOTIDE SEQUENCE [LARGE SCALE GENOMIC DNA]</scope>
    <source>
        <strain evidence="3 4">3-5-3</strain>
    </source>
</reference>
<dbReference type="PANTHER" id="PTHR35024">
    <property type="entry name" value="HYPOTHETICAL CYTOSOLIC PROTEIN"/>
    <property type="match status" value="1"/>
</dbReference>
<gene>
    <name evidence="3" type="ORF">EJP77_12325</name>
</gene>
<comment type="similarity">
    <text evidence="1">Belongs to the bactofilin family.</text>
</comment>
<evidence type="ECO:0000256" key="2">
    <source>
        <dbReference type="SAM" id="MobiDB-lite"/>
    </source>
</evidence>
<feature type="region of interest" description="Disordered" evidence="2">
    <location>
        <begin position="119"/>
        <end position="140"/>
    </location>
</feature>
<dbReference type="PANTHER" id="PTHR35024:SF4">
    <property type="entry name" value="POLYMER-FORMING CYTOSKELETAL PROTEIN"/>
    <property type="match status" value="1"/>
</dbReference>
<sequence length="140" mass="14485">MFKDNKRAGKVSDTLIGVGSDIQGKLRCESNLRLEGKFQGEIETTGEIVIGESGEAHSTIKGNEIIVAGKVFGDIITEGKLTITASGQVDGNVSAHTLVILDGGILNGISIMERPVVSRVPSSSSAPAGKSKNVPQPEAG</sequence>
<protein>
    <submittedName>
        <fullName evidence="3">Polymer-forming cytoskeletal protein</fullName>
    </submittedName>
</protein>
<dbReference type="Pfam" id="PF04519">
    <property type="entry name" value="Bactofilin"/>
    <property type="match status" value="1"/>
</dbReference>
<name>A0A3S1B6Y0_9BACL</name>
<organism evidence="3 4">
    <name type="scientific">Paenibacillus zeisoli</name>
    <dbReference type="NCBI Taxonomy" id="2496267"/>
    <lineage>
        <taxon>Bacteria</taxon>
        <taxon>Bacillati</taxon>
        <taxon>Bacillota</taxon>
        <taxon>Bacilli</taxon>
        <taxon>Bacillales</taxon>
        <taxon>Paenibacillaceae</taxon>
        <taxon>Paenibacillus</taxon>
    </lineage>
</organism>
<accession>A0A3S1B6Y0</accession>
<proteinExistence type="inferred from homology"/>
<feature type="compositionally biased region" description="Low complexity" evidence="2">
    <location>
        <begin position="119"/>
        <end position="132"/>
    </location>
</feature>
<evidence type="ECO:0000313" key="3">
    <source>
        <dbReference type="EMBL" id="RUT30606.1"/>
    </source>
</evidence>
<dbReference type="InterPro" id="IPR007607">
    <property type="entry name" value="BacA/B"/>
</dbReference>
<keyword evidence="4" id="KW-1185">Reference proteome</keyword>
<evidence type="ECO:0000256" key="1">
    <source>
        <dbReference type="ARBA" id="ARBA00044755"/>
    </source>
</evidence>
<comment type="caution">
    <text evidence="3">The sequence shown here is derived from an EMBL/GenBank/DDBJ whole genome shotgun (WGS) entry which is preliminary data.</text>
</comment>
<dbReference type="RefSeq" id="WP_127199538.1">
    <property type="nucleotide sequence ID" value="NZ_RZNX01000004.1"/>
</dbReference>
<dbReference type="EMBL" id="RZNX01000004">
    <property type="protein sequence ID" value="RUT30606.1"/>
    <property type="molecule type" value="Genomic_DNA"/>
</dbReference>
<dbReference type="AlphaFoldDB" id="A0A3S1B6Y0"/>